<evidence type="ECO:0000256" key="1">
    <source>
        <dbReference type="SAM" id="MobiDB-lite"/>
    </source>
</evidence>
<dbReference type="PROSITE" id="PS51257">
    <property type="entry name" value="PROKAR_LIPOPROTEIN"/>
    <property type="match status" value="1"/>
</dbReference>
<keyword evidence="4" id="KW-0449">Lipoprotein</keyword>
<evidence type="ECO:0000256" key="2">
    <source>
        <dbReference type="SAM" id="SignalP"/>
    </source>
</evidence>
<feature type="compositionally biased region" description="Low complexity" evidence="1">
    <location>
        <begin position="231"/>
        <end position="258"/>
    </location>
</feature>
<dbReference type="OrthoDB" id="1080386at2"/>
<dbReference type="Proteomes" id="UP000002772">
    <property type="component" value="Unassembled WGS sequence"/>
</dbReference>
<protein>
    <submittedName>
        <fullName evidence="4">Putative lipoprotein</fullName>
    </submittedName>
</protein>
<feature type="signal peptide" evidence="2">
    <location>
        <begin position="1"/>
        <end position="20"/>
    </location>
</feature>
<dbReference type="HOGENOM" id="CLU_091342_0_0_10"/>
<evidence type="ECO:0000313" key="4">
    <source>
        <dbReference type="EMBL" id="EGN58174.1"/>
    </source>
</evidence>
<evidence type="ECO:0000313" key="5">
    <source>
        <dbReference type="Proteomes" id="UP000002772"/>
    </source>
</evidence>
<feature type="chain" id="PRO_5003380871" evidence="2">
    <location>
        <begin position="21"/>
        <end position="258"/>
    </location>
</feature>
<dbReference type="STRING" id="688246.Premu_2828"/>
<accession>F8N5L6</accession>
<gene>
    <name evidence="4" type="ORF">Premu_2828</name>
</gene>
<reference evidence="5" key="1">
    <citation type="journal article" date="2011" name="Stand. Genomic Sci.">
        <title>Non-contiguous finished genome sequence of the opportunistic oral pathogen Prevotella multisaccharivorax type strain (PPPA20).</title>
        <authorList>
            <person name="Pati A."/>
            <person name="Gronow S."/>
            <person name="Lu M."/>
            <person name="Lapidus A."/>
            <person name="Nolan M."/>
            <person name="Lucas S."/>
            <person name="Hammon N."/>
            <person name="Deshpande S."/>
            <person name="Cheng J.F."/>
            <person name="Tapia R."/>
            <person name="Han C."/>
            <person name="Goodwin L."/>
            <person name="Pitluck S."/>
            <person name="Liolios K."/>
            <person name="Pagani I."/>
            <person name="Mavromatis K."/>
            <person name="Mikhailova N."/>
            <person name="Huntemann M."/>
            <person name="Chen A."/>
            <person name="Palaniappan K."/>
            <person name="Land M."/>
            <person name="Hauser L."/>
            <person name="Detter J.C."/>
            <person name="Brambilla E.M."/>
            <person name="Rohde M."/>
            <person name="Goker M."/>
            <person name="Woyke T."/>
            <person name="Bristow J."/>
            <person name="Eisen J.A."/>
            <person name="Markowitz V."/>
            <person name="Hugenholtz P."/>
            <person name="Kyrpides N.C."/>
            <person name="Klenk H.P."/>
            <person name="Ivanova N."/>
        </authorList>
    </citation>
    <scope>NUCLEOTIDE SEQUENCE [LARGE SCALE GENOMIC DNA]</scope>
    <source>
        <strain evidence="5">DSM 17128</strain>
    </source>
</reference>
<keyword evidence="2" id="KW-0732">Signal</keyword>
<keyword evidence="5" id="KW-1185">Reference proteome</keyword>
<dbReference type="eggNOG" id="COG0526">
    <property type="taxonomic scope" value="Bacteria"/>
</dbReference>
<dbReference type="RefSeq" id="WP_007576204.1">
    <property type="nucleotide sequence ID" value="NZ_BPTS01000002.1"/>
</dbReference>
<dbReference type="AlphaFoldDB" id="F8N5L6"/>
<dbReference type="InterPro" id="IPR025380">
    <property type="entry name" value="DUF4369"/>
</dbReference>
<dbReference type="EMBL" id="GL945017">
    <property type="protein sequence ID" value="EGN58174.1"/>
    <property type="molecule type" value="Genomic_DNA"/>
</dbReference>
<organism evidence="4 5">
    <name type="scientific">Hallella multisaccharivorax DSM 17128</name>
    <dbReference type="NCBI Taxonomy" id="688246"/>
    <lineage>
        <taxon>Bacteria</taxon>
        <taxon>Pseudomonadati</taxon>
        <taxon>Bacteroidota</taxon>
        <taxon>Bacteroidia</taxon>
        <taxon>Bacteroidales</taxon>
        <taxon>Prevotellaceae</taxon>
        <taxon>Hallella</taxon>
    </lineage>
</organism>
<evidence type="ECO:0000259" key="3">
    <source>
        <dbReference type="Pfam" id="PF14289"/>
    </source>
</evidence>
<feature type="region of interest" description="Disordered" evidence="1">
    <location>
        <begin position="222"/>
        <end position="258"/>
    </location>
</feature>
<sequence>MNKVLYTIFSVLAFTSCANSFHITGTTSVSMLDGQKLYLKVLKDTTLRSLDSCDVVHGQFQFGGTTDSVRVANIILDDGNSLPVVLEDGDIQVKIDNSQESVTGTPLNDKLTKFRQQFTRLMNESSDLVHQHDQAIMNGRNMDAVNARLAAKDADINRRMDKLVTTFVTDNMDNVLGPYIFITVCMNRYNVPMLDAWVEDIMSKATTKFKNNPQVKEYYEAAQENQNIMNGTTTPAPQTQQDPATPPQDGQTPNEMAQ</sequence>
<feature type="domain" description="DUF4369" evidence="3">
    <location>
        <begin position="21"/>
        <end position="111"/>
    </location>
</feature>
<name>F8N5L6_9BACT</name>
<dbReference type="Pfam" id="PF14289">
    <property type="entry name" value="DUF4369"/>
    <property type="match status" value="1"/>
</dbReference>
<proteinExistence type="predicted"/>